<evidence type="ECO:0000313" key="4">
    <source>
        <dbReference type="Proteomes" id="UP000190837"/>
    </source>
</evidence>
<dbReference type="PRINTS" id="PR00081">
    <property type="entry name" value="GDHRDH"/>
</dbReference>
<protein>
    <submittedName>
        <fullName evidence="3">Short chain dehydrogenase</fullName>
    </submittedName>
</protein>
<dbReference type="GO" id="GO:0016491">
    <property type="term" value="F:oxidoreductase activity"/>
    <property type="evidence" value="ECO:0007669"/>
    <property type="project" value="UniProtKB-KW"/>
</dbReference>
<evidence type="ECO:0000256" key="2">
    <source>
        <dbReference type="ARBA" id="ARBA00023002"/>
    </source>
</evidence>
<reference evidence="4" key="1">
    <citation type="submission" date="2016-04" db="EMBL/GenBank/DDBJ databases">
        <authorList>
            <person name="Tagini F."/>
        </authorList>
    </citation>
    <scope>NUCLEOTIDE SEQUENCE [LARGE SCALE GENOMIC DNA]</scope>
    <source>
        <strain evidence="4">CHUV0807</strain>
    </source>
</reference>
<evidence type="ECO:0000256" key="1">
    <source>
        <dbReference type="ARBA" id="ARBA00006484"/>
    </source>
</evidence>
<dbReference type="Proteomes" id="UP000190837">
    <property type="component" value="Unassembled WGS sequence"/>
</dbReference>
<sequence length="158" mass="17018">MPVFRTQNSGYFLNIASISGSTTAPGQAIYSATKAALILLTEAVDAEGRDFNVRATAVCPGGLRTDFLGGSARFLQAPIAAYRSVREHEQRYRQLNQNQSGDPVKAARALMILAESADPPGRIYLGVDSFAAIGRKLQAVADEAQAWRALSLSTHYED</sequence>
<dbReference type="Pfam" id="PF00106">
    <property type="entry name" value="adh_short"/>
    <property type="match status" value="1"/>
</dbReference>
<dbReference type="EMBL" id="FKLO01000011">
    <property type="protein sequence ID" value="SAM57040.1"/>
    <property type="molecule type" value="Genomic_DNA"/>
</dbReference>
<evidence type="ECO:0000313" key="3">
    <source>
        <dbReference type="EMBL" id="SAM57040.1"/>
    </source>
</evidence>
<dbReference type="InterPro" id="IPR002347">
    <property type="entry name" value="SDR_fam"/>
</dbReference>
<name>A0A1C3H1S1_9GAMM</name>
<accession>A0A1C3H1S1</accession>
<dbReference type="PANTHER" id="PTHR43976:SF16">
    <property type="entry name" value="SHORT-CHAIN DEHYDROGENASE_REDUCTASE FAMILY PROTEIN"/>
    <property type="match status" value="1"/>
</dbReference>
<dbReference type="InterPro" id="IPR051911">
    <property type="entry name" value="SDR_oxidoreductase"/>
</dbReference>
<gene>
    <name evidence="3" type="ORF">CHUV0807_0126</name>
</gene>
<dbReference type="SUPFAM" id="SSF51735">
    <property type="entry name" value="NAD(P)-binding Rossmann-fold domains"/>
    <property type="match status" value="1"/>
</dbReference>
<organism evidence="3 4">
    <name type="scientific">Cardiobacterium hominis</name>
    <dbReference type="NCBI Taxonomy" id="2718"/>
    <lineage>
        <taxon>Bacteria</taxon>
        <taxon>Pseudomonadati</taxon>
        <taxon>Pseudomonadota</taxon>
        <taxon>Gammaproteobacteria</taxon>
        <taxon>Cardiobacteriales</taxon>
        <taxon>Cardiobacteriaceae</taxon>
        <taxon>Cardiobacterium</taxon>
    </lineage>
</organism>
<keyword evidence="2" id="KW-0560">Oxidoreductase</keyword>
<dbReference type="InterPro" id="IPR036291">
    <property type="entry name" value="NAD(P)-bd_dom_sf"/>
</dbReference>
<dbReference type="Gene3D" id="3.40.50.720">
    <property type="entry name" value="NAD(P)-binding Rossmann-like Domain"/>
    <property type="match status" value="1"/>
</dbReference>
<dbReference type="AlphaFoldDB" id="A0A1C3H1S1"/>
<dbReference type="PANTHER" id="PTHR43976">
    <property type="entry name" value="SHORT CHAIN DEHYDROGENASE"/>
    <property type="match status" value="1"/>
</dbReference>
<proteinExistence type="inferred from homology"/>
<comment type="similarity">
    <text evidence="1">Belongs to the short-chain dehydrogenases/reductases (SDR) family.</text>
</comment>